<dbReference type="SUPFAM" id="SSF55874">
    <property type="entry name" value="ATPase domain of HSP90 chaperone/DNA topoisomerase II/histidine kinase"/>
    <property type="match status" value="1"/>
</dbReference>
<dbReference type="PRINTS" id="PR00344">
    <property type="entry name" value="BCTRLSENSOR"/>
</dbReference>
<feature type="domain" description="Histidine kinase" evidence="16">
    <location>
        <begin position="233"/>
        <end position="434"/>
    </location>
</feature>
<dbReference type="Gene3D" id="3.30.565.10">
    <property type="entry name" value="Histidine kinase-like ATPase, C-terminal domain"/>
    <property type="match status" value="1"/>
</dbReference>
<evidence type="ECO:0000256" key="13">
    <source>
        <dbReference type="ARBA" id="ARBA00023012"/>
    </source>
</evidence>
<dbReference type="EC" id="2.7.13.3" evidence="3"/>
<evidence type="ECO:0000259" key="17">
    <source>
        <dbReference type="PROSITE" id="PS50885"/>
    </source>
</evidence>
<comment type="catalytic activity">
    <reaction evidence="1">
        <text>ATP + protein L-histidine = ADP + protein N-phospho-L-histidine.</text>
        <dbReference type="EC" id="2.7.13.3"/>
    </reaction>
</comment>
<proteinExistence type="predicted"/>
<evidence type="ECO:0000313" key="19">
    <source>
        <dbReference type="Proteomes" id="UP001375382"/>
    </source>
</evidence>
<dbReference type="SMART" id="SM00387">
    <property type="entry name" value="HATPase_c"/>
    <property type="match status" value="1"/>
</dbReference>
<dbReference type="PANTHER" id="PTHR44936">
    <property type="entry name" value="SENSOR PROTEIN CREC"/>
    <property type="match status" value="1"/>
</dbReference>
<dbReference type="SMART" id="SM00304">
    <property type="entry name" value="HAMP"/>
    <property type="match status" value="1"/>
</dbReference>
<evidence type="ECO:0000256" key="7">
    <source>
        <dbReference type="ARBA" id="ARBA00022679"/>
    </source>
</evidence>
<reference evidence="18 19" key="1">
    <citation type="journal article" date="2023" name="Ecotoxicol. Environ. Saf.">
        <title>Mercury remediation potential of mercury-resistant strain Rheinheimera metallidurans sp. nov. isolated from a municipal waste dumping site.</title>
        <authorList>
            <person name="Yadav V."/>
            <person name="Manjhi A."/>
            <person name="Vadakedath N."/>
        </authorList>
    </citation>
    <scope>NUCLEOTIDE SEQUENCE [LARGE SCALE GENOMIC DNA]</scope>
    <source>
        <strain evidence="18 19">E-49</strain>
    </source>
</reference>
<dbReference type="SUPFAM" id="SSF47384">
    <property type="entry name" value="Homodimeric domain of signal transducing histidine kinase"/>
    <property type="match status" value="1"/>
</dbReference>
<dbReference type="InterPro" id="IPR004358">
    <property type="entry name" value="Sig_transdc_His_kin-like_C"/>
</dbReference>
<keyword evidence="13" id="KW-0902">Two-component regulatory system</keyword>
<dbReference type="InterPro" id="IPR003594">
    <property type="entry name" value="HATPase_dom"/>
</dbReference>
<dbReference type="Pfam" id="PF00672">
    <property type="entry name" value="HAMP"/>
    <property type="match status" value="1"/>
</dbReference>
<feature type="transmembrane region" description="Helical" evidence="15">
    <location>
        <begin position="152"/>
        <end position="171"/>
    </location>
</feature>
<name>A0ABU8C6V0_9GAMM</name>
<evidence type="ECO:0000256" key="2">
    <source>
        <dbReference type="ARBA" id="ARBA00004429"/>
    </source>
</evidence>
<evidence type="ECO:0000259" key="16">
    <source>
        <dbReference type="PROSITE" id="PS50109"/>
    </source>
</evidence>
<dbReference type="SUPFAM" id="SSF158472">
    <property type="entry name" value="HAMP domain-like"/>
    <property type="match status" value="1"/>
</dbReference>
<evidence type="ECO:0000256" key="8">
    <source>
        <dbReference type="ARBA" id="ARBA00022692"/>
    </source>
</evidence>
<keyword evidence="7 18" id="KW-0808">Transferase</keyword>
<dbReference type="PROSITE" id="PS50885">
    <property type="entry name" value="HAMP"/>
    <property type="match status" value="1"/>
</dbReference>
<feature type="transmembrane region" description="Helical" evidence="15">
    <location>
        <begin position="12"/>
        <end position="36"/>
    </location>
</feature>
<feature type="domain" description="HAMP" evidence="17">
    <location>
        <begin position="172"/>
        <end position="225"/>
    </location>
</feature>
<dbReference type="NCBIfam" id="NF007004">
    <property type="entry name" value="PRK09467.1"/>
    <property type="match status" value="1"/>
</dbReference>
<dbReference type="CDD" id="cd00082">
    <property type="entry name" value="HisKA"/>
    <property type="match status" value="1"/>
</dbReference>
<dbReference type="InterPro" id="IPR003661">
    <property type="entry name" value="HisK_dim/P_dom"/>
</dbReference>
<dbReference type="PANTHER" id="PTHR44936:SF5">
    <property type="entry name" value="SENSOR HISTIDINE KINASE ENVZ"/>
    <property type="match status" value="1"/>
</dbReference>
<keyword evidence="12 15" id="KW-1133">Transmembrane helix</keyword>
<dbReference type="PROSITE" id="PS50109">
    <property type="entry name" value="HIS_KIN"/>
    <property type="match status" value="1"/>
</dbReference>
<evidence type="ECO:0000256" key="9">
    <source>
        <dbReference type="ARBA" id="ARBA00022741"/>
    </source>
</evidence>
<dbReference type="CDD" id="cd06225">
    <property type="entry name" value="HAMP"/>
    <property type="match status" value="1"/>
</dbReference>
<dbReference type="InterPro" id="IPR036890">
    <property type="entry name" value="HATPase_C_sf"/>
</dbReference>
<evidence type="ECO:0000256" key="12">
    <source>
        <dbReference type="ARBA" id="ARBA00022989"/>
    </source>
</evidence>
<comment type="subcellular location">
    <subcellularLocation>
        <location evidence="2">Cell inner membrane</location>
        <topology evidence="2">Multi-pass membrane protein</topology>
    </subcellularLocation>
</comment>
<protein>
    <recommendedName>
        <fullName evidence="3">histidine kinase</fullName>
        <ecNumber evidence="3">2.7.13.3</ecNumber>
    </recommendedName>
</protein>
<keyword evidence="19" id="KW-1185">Reference proteome</keyword>
<evidence type="ECO:0000256" key="10">
    <source>
        <dbReference type="ARBA" id="ARBA00022777"/>
    </source>
</evidence>
<evidence type="ECO:0000256" key="3">
    <source>
        <dbReference type="ARBA" id="ARBA00012438"/>
    </source>
</evidence>
<keyword evidence="5" id="KW-0997">Cell inner membrane</keyword>
<keyword evidence="8 15" id="KW-0812">Transmembrane</keyword>
<sequence length="434" mass="49252">MRLFPRSAFGQTVFLIGLLLLINQLVSYLSVAFYVIKPTTQQINHLIAKQIKVVFIDVGHQQLVLSRELTERFQLATGIEVHSEQQARLHGLNEAIYYAYFSDLMSRELGGEAEVRVAQGESYAFWVRPPQAPHYWVKVPLTGLDETDFSPLTFYLLMIGVLSVGGGWLFARQLNRPLKSLQQAALKVGRGDFPPPLPEHKGSTEIIAVTKAFNYMARGIQQLEQDRALLMAGVSHDLRTPLTRIRLASEMMSEQDSWIRDGIINDIEDMNAIIDQFIDYLRHHKEEPGQKENLNTLVQELVQSEHLQQRQIQVELATAMPDVVLRRIAMKRLLNNLLENALRYSDGNIEISTGFERNRKRVFLQMRDHGPGIPEYQMKSMFEPFTQGDRARGSGGSGLGLAIIKKIVDMHHGDITLHNHPQGGLVVTVYLPLR</sequence>
<keyword evidence="4" id="KW-1003">Cell membrane</keyword>
<evidence type="ECO:0000256" key="6">
    <source>
        <dbReference type="ARBA" id="ARBA00022553"/>
    </source>
</evidence>
<gene>
    <name evidence="18" type="primary">envZ</name>
    <name evidence="18" type="ORF">MN202_09030</name>
</gene>
<dbReference type="EMBL" id="JALAAR010000006">
    <property type="protein sequence ID" value="MEH8017375.1"/>
    <property type="molecule type" value="Genomic_DNA"/>
</dbReference>
<organism evidence="18 19">
    <name type="scientific">Rheinheimera muenzenbergensis</name>
    <dbReference type="NCBI Taxonomy" id="1193628"/>
    <lineage>
        <taxon>Bacteria</taxon>
        <taxon>Pseudomonadati</taxon>
        <taxon>Pseudomonadota</taxon>
        <taxon>Gammaproteobacteria</taxon>
        <taxon>Chromatiales</taxon>
        <taxon>Chromatiaceae</taxon>
        <taxon>Rheinheimera</taxon>
    </lineage>
</organism>
<evidence type="ECO:0000256" key="11">
    <source>
        <dbReference type="ARBA" id="ARBA00022840"/>
    </source>
</evidence>
<keyword evidence="14 15" id="KW-0472">Membrane</keyword>
<dbReference type="InterPro" id="IPR003660">
    <property type="entry name" value="HAMP_dom"/>
</dbReference>
<evidence type="ECO:0000256" key="14">
    <source>
        <dbReference type="ARBA" id="ARBA00023136"/>
    </source>
</evidence>
<dbReference type="SMART" id="SM00388">
    <property type="entry name" value="HisKA"/>
    <property type="match status" value="1"/>
</dbReference>
<dbReference type="RefSeq" id="WP_335735781.1">
    <property type="nucleotide sequence ID" value="NZ_JALAAR010000006.1"/>
</dbReference>
<comment type="caution">
    <text evidence="18">The sequence shown here is derived from an EMBL/GenBank/DDBJ whole genome shotgun (WGS) entry which is preliminary data.</text>
</comment>
<dbReference type="Pfam" id="PF02518">
    <property type="entry name" value="HATPase_c"/>
    <property type="match status" value="1"/>
</dbReference>
<dbReference type="GO" id="GO:0004673">
    <property type="term" value="F:protein histidine kinase activity"/>
    <property type="evidence" value="ECO:0007669"/>
    <property type="project" value="UniProtKB-EC"/>
</dbReference>
<dbReference type="Proteomes" id="UP001375382">
    <property type="component" value="Unassembled WGS sequence"/>
</dbReference>
<dbReference type="InterPro" id="IPR005467">
    <property type="entry name" value="His_kinase_dom"/>
</dbReference>
<dbReference type="Pfam" id="PF00512">
    <property type="entry name" value="HisKA"/>
    <property type="match status" value="1"/>
</dbReference>
<dbReference type="Gene3D" id="1.10.287.130">
    <property type="match status" value="1"/>
</dbReference>
<keyword evidence="9" id="KW-0547">Nucleotide-binding</keyword>
<evidence type="ECO:0000256" key="5">
    <source>
        <dbReference type="ARBA" id="ARBA00022519"/>
    </source>
</evidence>
<evidence type="ECO:0000256" key="4">
    <source>
        <dbReference type="ARBA" id="ARBA00022475"/>
    </source>
</evidence>
<keyword evidence="11" id="KW-0067">ATP-binding</keyword>
<evidence type="ECO:0000256" key="1">
    <source>
        <dbReference type="ARBA" id="ARBA00000085"/>
    </source>
</evidence>
<evidence type="ECO:0000256" key="15">
    <source>
        <dbReference type="SAM" id="Phobius"/>
    </source>
</evidence>
<dbReference type="InterPro" id="IPR050980">
    <property type="entry name" value="2C_sensor_his_kinase"/>
</dbReference>
<evidence type="ECO:0000313" key="18">
    <source>
        <dbReference type="EMBL" id="MEH8017375.1"/>
    </source>
</evidence>
<dbReference type="InterPro" id="IPR036097">
    <property type="entry name" value="HisK_dim/P_sf"/>
</dbReference>
<keyword evidence="6" id="KW-0597">Phosphoprotein</keyword>
<keyword evidence="10 18" id="KW-0418">Kinase</keyword>
<accession>A0ABU8C6V0</accession>